<proteinExistence type="predicted"/>
<dbReference type="EMBL" id="NAPY01000015">
    <property type="protein sequence ID" value="MUL36890.1"/>
    <property type="molecule type" value="Genomic_DNA"/>
</dbReference>
<gene>
    <name evidence="1" type="ORF">BWI75_11165</name>
</gene>
<dbReference type="Gene3D" id="6.10.250.870">
    <property type="match status" value="1"/>
</dbReference>
<dbReference type="RefSeq" id="WP_105220831.1">
    <property type="nucleotide sequence ID" value="NZ_CAWNSU010000072.1"/>
</dbReference>
<protein>
    <recommendedName>
        <fullName evidence="3">DUF3539 domain-containing protein</fullName>
    </recommendedName>
</protein>
<dbReference type="AlphaFoldDB" id="A0A6N8FUT3"/>
<evidence type="ECO:0008006" key="3">
    <source>
        <dbReference type="Google" id="ProtNLM"/>
    </source>
</evidence>
<dbReference type="NCBIfam" id="NF045912">
    <property type="entry name" value="TransCoactPipX"/>
    <property type="match status" value="1"/>
</dbReference>
<organism evidence="1 2">
    <name type="scientific">Gloeocapsopsis dulcis AAB1 = 1H9</name>
    <dbReference type="NCBI Taxonomy" id="1433147"/>
    <lineage>
        <taxon>Bacteria</taxon>
        <taxon>Bacillati</taxon>
        <taxon>Cyanobacteriota</taxon>
        <taxon>Cyanophyceae</taxon>
        <taxon>Oscillatoriophycideae</taxon>
        <taxon>Chroococcales</taxon>
        <taxon>Chroococcaceae</taxon>
        <taxon>Gloeocapsopsis</taxon>
        <taxon>Gloeocapsopsis dulcis</taxon>
    </lineage>
</organism>
<accession>A0A6N8FUT3</accession>
<keyword evidence="2" id="KW-1185">Reference proteome</keyword>
<evidence type="ECO:0000313" key="1">
    <source>
        <dbReference type="EMBL" id="MUL36890.1"/>
    </source>
</evidence>
<dbReference type="Pfam" id="PF12058">
    <property type="entry name" value="PipX"/>
    <property type="match status" value="1"/>
</dbReference>
<name>A0A6N8FUT3_9CHRO</name>
<dbReference type="InterPro" id="IPR021926">
    <property type="entry name" value="PipX"/>
</dbReference>
<comment type="caution">
    <text evidence="1">The sequence shown here is derived from an EMBL/GenBank/DDBJ whole genome shotgun (WGS) entry which is preliminary data.</text>
</comment>
<evidence type="ECO:0000313" key="2">
    <source>
        <dbReference type="Proteomes" id="UP000441797"/>
    </source>
</evidence>
<reference evidence="1 2" key="1">
    <citation type="journal article" date="2019" name="Front. Microbiol.">
        <title>Genomic Features for Desiccation Tolerance and Sugar Biosynthesis in the Extremophile Gloeocapsopsis sp. UTEX B3054.</title>
        <authorList>
            <person name="Urrejola C."/>
            <person name="Alcorta J."/>
            <person name="Salas L."/>
            <person name="Vasquez M."/>
            <person name="Polz M.F."/>
            <person name="Vicuna R."/>
            <person name="Diez B."/>
        </authorList>
    </citation>
    <scope>NUCLEOTIDE SEQUENCE [LARGE SCALE GENOMIC DNA]</scope>
    <source>
        <strain evidence="1 2">1H9</strain>
    </source>
</reference>
<dbReference type="Proteomes" id="UP000441797">
    <property type="component" value="Unassembled WGS sequence"/>
</dbReference>
<sequence>MNTEHYINHPNFGLLYRVCFVEEHHELFTTLYAQRLFFLVSTTTSGMKFEPMGRSEARLLLENRLRMLRRTGQTQEYEQLQIVLQRTFQ</sequence>
<dbReference type="OrthoDB" id="531370at2"/>
<dbReference type="Gene3D" id="2.30.30.660">
    <property type="entry name" value="Protein of unknown function (DUF3539)"/>
    <property type="match status" value="1"/>
</dbReference>